<dbReference type="RefSeq" id="WP_203193649.1">
    <property type="nucleotide sequence ID" value="NZ_CP063362.1"/>
</dbReference>
<evidence type="ECO:0000259" key="2">
    <source>
        <dbReference type="Pfam" id="PF02371"/>
    </source>
</evidence>
<dbReference type="Pfam" id="PF01548">
    <property type="entry name" value="DEDD_Tnp_IS110"/>
    <property type="match status" value="1"/>
</dbReference>
<keyword evidence="4" id="KW-1185">Reference proteome</keyword>
<accession>A0A974SJT5</accession>
<dbReference type="InterPro" id="IPR002525">
    <property type="entry name" value="Transp_IS110-like_N"/>
</dbReference>
<dbReference type="GO" id="GO:0003677">
    <property type="term" value="F:DNA binding"/>
    <property type="evidence" value="ECO:0007669"/>
    <property type="project" value="InterPro"/>
</dbReference>
<dbReference type="GO" id="GO:0004803">
    <property type="term" value="F:transposase activity"/>
    <property type="evidence" value="ECO:0007669"/>
    <property type="project" value="InterPro"/>
</dbReference>
<evidence type="ECO:0000313" key="3">
    <source>
        <dbReference type="EMBL" id="QRG06743.1"/>
    </source>
</evidence>
<evidence type="ECO:0000313" key="4">
    <source>
        <dbReference type="Proteomes" id="UP000596427"/>
    </source>
</evidence>
<dbReference type="AlphaFoldDB" id="A0A974SJT5"/>
<dbReference type="InterPro" id="IPR047650">
    <property type="entry name" value="Transpos_IS110"/>
</dbReference>
<dbReference type="NCBIfam" id="NF033542">
    <property type="entry name" value="transpos_IS110"/>
    <property type="match status" value="1"/>
</dbReference>
<dbReference type="GO" id="GO:0006313">
    <property type="term" value="P:DNA transposition"/>
    <property type="evidence" value="ECO:0007669"/>
    <property type="project" value="InterPro"/>
</dbReference>
<protein>
    <submittedName>
        <fullName evidence="3">IS110 family transposase</fullName>
    </submittedName>
</protein>
<feature type="domain" description="Transposase IS116/IS110/IS902 C-terminal" evidence="2">
    <location>
        <begin position="212"/>
        <end position="288"/>
    </location>
</feature>
<dbReference type="Proteomes" id="UP000596427">
    <property type="component" value="Chromosome"/>
</dbReference>
<dbReference type="InterPro" id="IPR003346">
    <property type="entry name" value="Transposase_20"/>
</dbReference>
<dbReference type="Pfam" id="PF02371">
    <property type="entry name" value="Transposase_20"/>
    <property type="match status" value="1"/>
</dbReference>
<dbReference type="KEGG" id="xdi:EZH22_28320"/>
<evidence type="ECO:0000259" key="1">
    <source>
        <dbReference type="Pfam" id="PF01548"/>
    </source>
</evidence>
<dbReference type="PANTHER" id="PTHR33055:SF3">
    <property type="entry name" value="PUTATIVE TRANSPOSASE FOR IS117-RELATED"/>
    <property type="match status" value="1"/>
</dbReference>
<sequence>MSIVVLGIDLGKNVCSLAGLDETGAVVLRRRMKRDGVVDFVAKMPALIVAMEACCGAHHLGRVLAGKGHTIRLMSPEYVRPYVKSNKNDDHDAAAIAEAATRPTMRFVPVKSEEQSDIQSLHRARSRLVSERTALINHLRALLLERGIVVVQGRRKLEDALSVFADEEAGRLSPRMRQLVEDLRAEWRGLDERIAAFDAEFMAMAREDALARRLSTIPGIGPINATALVAAVGAAQSFGRGRDLAAWLGLVPRQATTGGRPKLLGISKRGNRQLRANLIHGARAVLPRVLTQDTPLGRWARSLSMRAHKNIVVVALAAKLARIAWAVLHTERSFDPAIAAG</sequence>
<feature type="domain" description="Transposase IS110-like N-terminal" evidence="1">
    <location>
        <begin position="6"/>
        <end position="144"/>
    </location>
</feature>
<name>A0A974SJT5_9HYPH</name>
<organism evidence="3 4">
    <name type="scientific">Xanthobacter dioxanivorans</name>
    <dbReference type="NCBI Taxonomy" id="2528964"/>
    <lineage>
        <taxon>Bacteria</taxon>
        <taxon>Pseudomonadati</taxon>
        <taxon>Pseudomonadota</taxon>
        <taxon>Alphaproteobacteria</taxon>
        <taxon>Hyphomicrobiales</taxon>
        <taxon>Xanthobacteraceae</taxon>
        <taxon>Xanthobacter</taxon>
    </lineage>
</organism>
<gene>
    <name evidence="3" type="ORF">EZH22_28320</name>
</gene>
<dbReference type="PANTHER" id="PTHR33055">
    <property type="entry name" value="TRANSPOSASE FOR INSERTION SEQUENCE ELEMENT IS1111A"/>
    <property type="match status" value="1"/>
</dbReference>
<proteinExistence type="predicted"/>
<reference evidence="3 4" key="1">
    <citation type="submission" date="2020-10" db="EMBL/GenBank/DDBJ databases">
        <title>Degradation of 1,4-Dioxane by Xanthobacter sp. YN2, via a Novel Group-2 Soluble Di-Iron Monooxygenase.</title>
        <authorList>
            <person name="Ma F."/>
            <person name="Wang Y."/>
            <person name="Yang J."/>
            <person name="Guo H."/>
            <person name="Su D."/>
            <person name="Yu L."/>
        </authorList>
    </citation>
    <scope>NUCLEOTIDE SEQUENCE [LARGE SCALE GENOMIC DNA]</scope>
    <source>
        <strain evidence="3 4">YN2</strain>
    </source>
</reference>
<dbReference type="EMBL" id="CP063362">
    <property type="protein sequence ID" value="QRG06743.1"/>
    <property type="molecule type" value="Genomic_DNA"/>
</dbReference>